<dbReference type="InterPro" id="IPR020811">
    <property type="entry name" value="Enolase_N"/>
</dbReference>
<dbReference type="OrthoDB" id="9804716at2"/>
<dbReference type="AlphaFoldDB" id="A0A368JRF2"/>
<dbReference type="InterPro" id="IPR020810">
    <property type="entry name" value="Enolase_C"/>
</dbReference>
<dbReference type="InterPro" id="IPR029017">
    <property type="entry name" value="Enolase-like_N"/>
</dbReference>
<keyword evidence="8 12" id="KW-0460">Magnesium</keyword>
<evidence type="ECO:0000256" key="12">
    <source>
        <dbReference type="HAMAP-Rule" id="MF_00318"/>
    </source>
</evidence>
<feature type="active site" description="Proton acceptor" evidence="12 13">
    <location>
        <position position="340"/>
    </location>
</feature>
<comment type="catalytic activity">
    <reaction evidence="12">
        <text>(2R)-2-phosphoglycerate = phosphoenolpyruvate + H2O</text>
        <dbReference type="Rhea" id="RHEA:10164"/>
        <dbReference type="ChEBI" id="CHEBI:15377"/>
        <dbReference type="ChEBI" id="CHEBI:58289"/>
        <dbReference type="ChEBI" id="CHEBI:58702"/>
        <dbReference type="EC" id="4.2.1.11"/>
    </reaction>
</comment>
<dbReference type="InterPro" id="IPR020809">
    <property type="entry name" value="Enolase_CS"/>
</dbReference>
<dbReference type="InterPro" id="IPR000941">
    <property type="entry name" value="Enolase"/>
</dbReference>
<evidence type="ECO:0000259" key="16">
    <source>
        <dbReference type="SMART" id="SM01192"/>
    </source>
</evidence>
<dbReference type="SFLD" id="SFLDS00001">
    <property type="entry name" value="Enolase"/>
    <property type="match status" value="1"/>
</dbReference>
<feature type="domain" description="Enolase C-terminal TIM barrel" evidence="16">
    <location>
        <begin position="139"/>
        <end position="425"/>
    </location>
</feature>
<gene>
    <name evidence="12" type="primary">eno</name>
    <name evidence="18" type="ORF">DUE52_12535</name>
</gene>
<feature type="active site" description="Proton donor" evidence="12 13">
    <location>
        <position position="205"/>
    </location>
</feature>
<dbReference type="Proteomes" id="UP000253383">
    <property type="component" value="Unassembled WGS sequence"/>
</dbReference>
<keyword evidence="10 12" id="KW-0456">Lyase</keyword>
<feature type="domain" description="Enolase N-terminal" evidence="17">
    <location>
        <begin position="4"/>
        <end position="134"/>
    </location>
</feature>
<feature type="binding site" evidence="14">
    <location>
        <position position="391"/>
    </location>
    <ligand>
        <name>substrate</name>
    </ligand>
</feature>
<dbReference type="Pfam" id="PF00113">
    <property type="entry name" value="Enolase_C"/>
    <property type="match status" value="1"/>
</dbReference>
<dbReference type="PANTHER" id="PTHR11902">
    <property type="entry name" value="ENOLASE"/>
    <property type="match status" value="1"/>
</dbReference>
<dbReference type="GO" id="GO:0004634">
    <property type="term" value="F:phosphopyruvate hydratase activity"/>
    <property type="evidence" value="ECO:0007669"/>
    <property type="project" value="UniProtKB-UniRule"/>
</dbReference>
<dbReference type="PROSITE" id="PS00164">
    <property type="entry name" value="ENOLASE"/>
    <property type="match status" value="1"/>
</dbReference>
<protein>
    <recommendedName>
        <fullName evidence="4 12">Enolase</fullName>
        <ecNumber evidence="3 12">4.2.1.11</ecNumber>
    </recommendedName>
    <alternativeName>
        <fullName evidence="12">2-phospho-D-glycerate hydro-lyase</fullName>
    </alternativeName>
    <alternativeName>
        <fullName evidence="12">2-phosphoglycerate dehydratase</fullName>
    </alternativeName>
</protein>
<proteinExistence type="inferred from homology"/>
<dbReference type="SMART" id="SM01193">
    <property type="entry name" value="Enolase_N"/>
    <property type="match status" value="1"/>
</dbReference>
<evidence type="ECO:0000256" key="10">
    <source>
        <dbReference type="ARBA" id="ARBA00023239"/>
    </source>
</evidence>
<dbReference type="GO" id="GO:0009986">
    <property type="term" value="C:cell surface"/>
    <property type="evidence" value="ECO:0007669"/>
    <property type="project" value="UniProtKB-SubCell"/>
</dbReference>
<keyword evidence="6 12" id="KW-0964">Secreted</keyword>
<dbReference type="PRINTS" id="PR00148">
    <property type="entry name" value="ENOLASE"/>
</dbReference>
<feature type="binding site" evidence="12 15">
    <location>
        <position position="315"/>
    </location>
    <ligand>
        <name>Mg(2+)</name>
        <dbReference type="ChEBI" id="CHEBI:18420"/>
    </ligand>
</feature>
<name>A0A368JRF2_9BACT</name>
<accession>A0A368JRF2</accession>
<dbReference type="FunFam" id="3.20.20.120:FF:000001">
    <property type="entry name" value="Enolase"/>
    <property type="match status" value="1"/>
</dbReference>
<evidence type="ECO:0000313" key="19">
    <source>
        <dbReference type="Proteomes" id="UP000253383"/>
    </source>
</evidence>
<dbReference type="GO" id="GO:0000015">
    <property type="term" value="C:phosphopyruvate hydratase complex"/>
    <property type="evidence" value="ECO:0007669"/>
    <property type="project" value="InterPro"/>
</dbReference>
<feature type="binding site" evidence="14">
    <location>
        <position position="315"/>
    </location>
    <ligand>
        <name>substrate</name>
    </ligand>
</feature>
<feature type="binding site" evidence="12 15">
    <location>
        <position position="242"/>
    </location>
    <ligand>
        <name>Mg(2+)</name>
        <dbReference type="ChEBI" id="CHEBI:18420"/>
    </ligand>
</feature>
<evidence type="ECO:0000256" key="8">
    <source>
        <dbReference type="ARBA" id="ARBA00022842"/>
    </source>
</evidence>
<evidence type="ECO:0000256" key="13">
    <source>
        <dbReference type="PIRSR" id="PIRSR001400-1"/>
    </source>
</evidence>
<feature type="binding site" evidence="12">
    <location>
        <position position="340"/>
    </location>
    <ligand>
        <name>(2R)-2-phosphoglycerate</name>
        <dbReference type="ChEBI" id="CHEBI:58289"/>
    </ligand>
</feature>
<dbReference type="GO" id="GO:0005576">
    <property type="term" value="C:extracellular region"/>
    <property type="evidence" value="ECO:0007669"/>
    <property type="project" value="UniProtKB-SubCell"/>
</dbReference>
<comment type="function">
    <text evidence="11 12">Catalyzes the reversible conversion of 2-phosphoglycerate (2-PG) into phosphoenolpyruvate (PEP). It is essential for the degradation of carbohydrates via glycolysis.</text>
</comment>
<dbReference type="SUPFAM" id="SSF51604">
    <property type="entry name" value="Enolase C-terminal domain-like"/>
    <property type="match status" value="1"/>
</dbReference>
<evidence type="ECO:0000256" key="5">
    <source>
        <dbReference type="ARBA" id="ARBA00022490"/>
    </source>
</evidence>
<evidence type="ECO:0000256" key="15">
    <source>
        <dbReference type="PIRSR" id="PIRSR001400-3"/>
    </source>
</evidence>
<comment type="cofactor">
    <cofactor evidence="12">
        <name>Mg(2+)</name>
        <dbReference type="ChEBI" id="CHEBI:18420"/>
    </cofactor>
    <text evidence="12">Binds a second Mg(2+) ion via substrate during catalysis.</text>
</comment>
<keyword evidence="7 12" id="KW-0479">Metal-binding</keyword>
<dbReference type="UniPathway" id="UPA00109">
    <property type="reaction ID" value="UER00187"/>
</dbReference>
<dbReference type="Gene3D" id="3.30.390.10">
    <property type="entry name" value="Enolase-like, N-terminal domain"/>
    <property type="match status" value="1"/>
</dbReference>
<comment type="pathway">
    <text evidence="1 12">Carbohydrate degradation; glycolysis; pyruvate from D-glyceraldehyde 3-phosphate: step 4/5.</text>
</comment>
<dbReference type="CDD" id="cd03313">
    <property type="entry name" value="enolase"/>
    <property type="match status" value="1"/>
</dbReference>
<feature type="binding site" evidence="14">
    <location>
        <position position="288"/>
    </location>
    <ligand>
        <name>substrate</name>
    </ligand>
</feature>
<dbReference type="SFLD" id="SFLDG00178">
    <property type="entry name" value="enolase"/>
    <property type="match status" value="1"/>
</dbReference>
<evidence type="ECO:0000256" key="3">
    <source>
        <dbReference type="ARBA" id="ARBA00012058"/>
    </source>
</evidence>
<feature type="binding site" evidence="12">
    <location>
        <position position="391"/>
    </location>
    <ligand>
        <name>(2R)-2-phosphoglycerate</name>
        <dbReference type="ChEBI" id="CHEBI:58289"/>
    </ligand>
</feature>
<dbReference type="EMBL" id="QOWE01000009">
    <property type="protein sequence ID" value="RCR69183.1"/>
    <property type="molecule type" value="Genomic_DNA"/>
</dbReference>
<dbReference type="GO" id="GO:0000287">
    <property type="term" value="F:magnesium ion binding"/>
    <property type="evidence" value="ECO:0007669"/>
    <property type="project" value="UniProtKB-UniRule"/>
</dbReference>
<evidence type="ECO:0000256" key="9">
    <source>
        <dbReference type="ARBA" id="ARBA00023152"/>
    </source>
</evidence>
<keyword evidence="5 12" id="KW-0963">Cytoplasm</keyword>
<evidence type="ECO:0000256" key="4">
    <source>
        <dbReference type="ARBA" id="ARBA00017068"/>
    </source>
</evidence>
<comment type="caution">
    <text evidence="18">The sequence shown here is derived from an EMBL/GenBank/DDBJ whole genome shotgun (WGS) entry which is preliminary data.</text>
</comment>
<dbReference type="EC" id="4.2.1.11" evidence="3 12"/>
<feature type="binding site" evidence="14">
    <location>
        <position position="164"/>
    </location>
    <ligand>
        <name>substrate</name>
    </ligand>
</feature>
<comment type="subcellular location">
    <subcellularLocation>
        <location evidence="12">Cytoplasm</location>
    </subcellularLocation>
    <subcellularLocation>
        <location evidence="12">Secreted</location>
    </subcellularLocation>
    <subcellularLocation>
        <location evidence="12">Cell surface</location>
    </subcellularLocation>
    <text evidence="12">Fractions of enolase are present in both the cytoplasm and on the cell surface.</text>
</comment>
<evidence type="ECO:0000256" key="11">
    <source>
        <dbReference type="ARBA" id="ARBA00045763"/>
    </source>
</evidence>
<dbReference type="HAMAP" id="MF_00318">
    <property type="entry name" value="Enolase"/>
    <property type="match status" value="1"/>
</dbReference>
<dbReference type="SFLD" id="SFLDF00002">
    <property type="entry name" value="enolase"/>
    <property type="match status" value="1"/>
</dbReference>
<feature type="binding site" evidence="14">
    <location>
        <begin position="367"/>
        <end position="370"/>
    </location>
    <ligand>
        <name>substrate</name>
    </ligand>
</feature>
<evidence type="ECO:0000256" key="6">
    <source>
        <dbReference type="ARBA" id="ARBA00022525"/>
    </source>
</evidence>
<dbReference type="SUPFAM" id="SSF54826">
    <property type="entry name" value="Enolase N-terminal domain-like"/>
    <property type="match status" value="1"/>
</dbReference>
<keyword evidence="9 12" id="KW-0324">Glycolysis</keyword>
<comment type="similarity">
    <text evidence="2 12">Belongs to the enolase family.</text>
</comment>
<evidence type="ECO:0000256" key="2">
    <source>
        <dbReference type="ARBA" id="ARBA00009604"/>
    </source>
</evidence>
<sequence>MSIIQSIHARQILDSRGNPTVEVDVRTENGFLGRAAVPSGASTGSHEAVELRDDDPKRYVGKGVLRAVQNVNELIFPELVGSSVFDQSMIDRIMIELDGTSNKGRLGANAILGVSMAIAKAAAQEAGLPLYRYIGGVNANTLPVPMMNILNGGSHADNSIDFQEFMVMPVGAPTFSEALRWGTEVFHSLKKVLKSKGMSTNVGDEGGFAPNIPSNEEAIQIILQAIDKAGYRAGQDIYIAMDAAASEFYDAESGTYHFKKSTGDKLSSSEMANYWKEWVDKYPIISIEDGMAEDDWSGWKEQTELIGKKTQLVGDDLFVTNVTRLQQGIDQGIANAVLVKVNQIGSLTETINTVNLAKRNSYKNIMSHRSGETEDATIADLAVALNTGQIKTGSASRSDRMAKYNQLLRIEEELGEIAYFPGIKM</sequence>
<dbReference type="GO" id="GO:0006096">
    <property type="term" value="P:glycolytic process"/>
    <property type="evidence" value="ECO:0007669"/>
    <property type="project" value="UniProtKB-UniRule"/>
</dbReference>
<feature type="binding site" evidence="12">
    <location>
        <position position="370"/>
    </location>
    <ligand>
        <name>(2R)-2-phosphoglycerate</name>
        <dbReference type="ChEBI" id="CHEBI:58289"/>
    </ligand>
</feature>
<feature type="binding site" evidence="14">
    <location>
        <position position="155"/>
    </location>
    <ligand>
        <name>substrate</name>
    </ligand>
</feature>
<feature type="binding site" evidence="12">
    <location>
        <position position="369"/>
    </location>
    <ligand>
        <name>(2R)-2-phosphoglycerate</name>
        <dbReference type="ChEBI" id="CHEBI:58289"/>
    </ligand>
</feature>
<keyword evidence="19" id="KW-1185">Reference proteome</keyword>
<evidence type="ECO:0000256" key="7">
    <source>
        <dbReference type="ARBA" id="ARBA00022723"/>
    </source>
</evidence>
<organism evidence="18 19">
    <name type="scientific">Larkinella punicea</name>
    <dbReference type="NCBI Taxonomy" id="2315727"/>
    <lineage>
        <taxon>Bacteria</taxon>
        <taxon>Pseudomonadati</taxon>
        <taxon>Bacteroidota</taxon>
        <taxon>Cytophagia</taxon>
        <taxon>Cytophagales</taxon>
        <taxon>Spirosomataceae</taxon>
        <taxon>Larkinella</taxon>
    </lineage>
</organism>
<dbReference type="RefSeq" id="WP_114406359.1">
    <property type="nucleotide sequence ID" value="NZ_QOWE01000009.1"/>
</dbReference>
<evidence type="ECO:0000256" key="14">
    <source>
        <dbReference type="PIRSR" id="PIRSR001400-2"/>
    </source>
</evidence>
<evidence type="ECO:0000313" key="18">
    <source>
        <dbReference type="EMBL" id="RCR69183.1"/>
    </source>
</evidence>
<dbReference type="PANTHER" id="PTHR11902:SF1">
    <property type="entry name" value="ENOLASE"/>
    <property type="match status" value="1"/>
</dbReference>
<reference evidence="18 19" key="1">
    <citation type="submission" date="2018-07" db="EMBL/GenBank/DDBJ databases">
        <title>Genome analysis of Larkinella rosea.</title>
        <authorList>
            <person name="Zhou Z."/>
            <person name="Wang G."/>
        </authorList>
    </citation>
    <scope>NUCLEOTIDE SEQUENCE [LARGE SCALE GENOMIC DNA]</scope>
    <source>
        <strain evidence="19">zzj9</strain>
    </source>
</reference>
<evidence type="ECO:0000256" key="1">
    <source>
        <dbReference type="ARBA" id="ARBA00005031"/>
    </source>
</evidence>
<dbReference type="Pfam" id="PF03952">
    <property type="entry name" value="Enolase_N"/>
    <property type="match status" value="1"/>
</dbReference>
<dbReference type="NCBIfam" id="TIGR01060">
    <property type="entry name" value="eno"/>
    <property type="match status" value="1"/>
</dbReference>
<feature type="binding site" evidence="12 15">
    <location>
        <position position="288"/>
    </location>
    <ligand>
        <name>Mg(2+)</name>
        <dbReference type="ChEBI" id="CHEBI:18420"/>
    </ligand>
</feature>
<comment type="cofactor">
    <cofactor evidence="15">
        <name>Mg(2+)</name>
        <dbReference type="ChEBI" id="CHEBI:18420"/>
    </cofactor>
    <text evidence="15">Mg(2+) is required for catalysis and for stabilizing the dimer.</text>
</comment>
<dbReference type="InterPro" id="IPR036849">
    <property type="entry name" value="Enolase-like_C_sf"/>
</dbReference>
<dbReference type="SMART" id="SM01192">
    <property type="entry name" value="Enolase_C"/>
    <property type="match status" value="1"/>
</dbReference>
<keyword evidence="18" id="KW-0670">Pyruvate</keyword>
<dbReference type="Gene3D" id="3.20.20.120">
    <property type="entry name" value="Enolase-like C-terminal domain"/>
    <property type="match status" value="1"/>
</dbReference>
<dbReference type="PIRSF" id="PIRSF001400">
    <property type="entry name" value="Enolase"/>
    <property type="match status" value="1"/>
</dbReference>
<dbReference type="FunFam" id="3.30.390.10:FF:000001">
    <property type="entry name" value="Enolase"/>
    <property type="match status" value="1"/>
</dbReference>
<evidence type="ECO:0000259" key="17">
    <source>
        <dbReference type="SMART" id="SM01193"/>
    </source>
</evidence>
<feature type="binding site" evidence="12">
    <location>
        <position position="163"/>
    </location>
    <ligand>
        <name>(2R)-2-phosphoglycerate</name>
        <dbReference type="ChEBI" id="CHEBI:58289"/>
    </ligand>
</feature>